<comment type="caution">
    <text evidence="1">The sequence shown here is derived from an EMBL/GenBank/DDBJ whole genome shotgun (WGS) entry which is preliminary data.</text>
</comment>
<dbReference type="EMBL" id="CAMXCT020004291">
    <property type="protein sequence ID" value="CAL1161845.1"/>
    <property type="molecule type" value="Genomic_DNA"/>
</dbReference>
<accession>A0A9P1GCM3</accession>
<dbReference type="EMBL" id="CAMXCT010005546">
    <property type="protein sequence ID" value="CAI4012623.1"/>
    <property type="molecule type" value="Genomic_DNA"/>
</dbReference>
<reference evidence="1" key="1">
    <citation type="submission" date="2022-10" db="EMBL/GenBank/DDBJ databases">
        <authorList>
            <person name="Chen Y."/>
            <person name="Dougan E. K."/>
            <person name="Chan C."/>
            <person name="Rhodes N."/>
            <person name="Thang M."/>
        </authorList>
    </citation>
    <scope>NUCLEOTIDE SEQUENCE</scope>
</reference>
<evidence type="ECO:0000313" key="2">
    <source>
        <dbReference type="EMBL" id="CAI4012623.1"/>
    </source>
</evidence>
<dbReference type="AlphaFoldDB" id="A0A9P1GCM3"/>
<protein>
    <submittedName>
        <fullName evidence="1">Uncharacterized protein</fullName>
    </submittedName>
</protein>
<dbReference type="Proteomes" id="UP001152797">
    <property type="component" value="Unassembled WGS sequence"/>
</dbReference>
<dbReference type="EMBL" id="CAMXCT010004291">
    <property type="protein sequence ID" value="CAI4008470.1"/>
    <property type="molecule type" value="Genomic_DNA"/>
</dbReference>
<name>A0A9P1GCM3_9DINO</name>
<reference evidence="3" key="2">
    <citation type="submission" date="2024-04" db="EMBL/GenBank/DDBJ databases">
        <authorList>
            <person name="Chen Y."/>
            <person name="Shah S."/>
            <person name="Dougan E. K."/>
            <person name="Thang M."/>
            <person name="Chan C."/>
        </authorList>
    </citation>
    <scope>NUCLEOTIDE SEQUENCE [LARGE SCALE GENOMIC DNA]</scope>
</reference>
<dbReference type="EMBL" id="CAMXCT030004291">
    <property type="protein sequence ID" value="CAL4795782.1"/>
    <property type="molecule type" value="Genomic_DNA"/>
</dbReference>
<proteinExistence type="predicted"/>
<sequence>MVLDETTFTLVGEMGLDWFEGVTSLQDLNVLGNFEARPHSKVELWLSACWARAASVEEAMDDWESAVAGSAPALLSCSGRKSYAVVPVLHRRMPKHCVKRCVAGNFQA</sequence>
<dbReference type="EMBL" id="CAMXCT030005546">
    <property type="protein sequence ID" value="CAL4799935.1"/>
    <property type="molecule type" value="Genomic_DNA"/>
</dbReference>
<organism evidence="1">
    <name type="scientific">Cladocopium goreaui</name>
    <dbReference type="NCBI Taxonomy" id="2562237"/>
    <lineage>
        <taxon>Eukaryota</taxon>
        <taxon>Sar</taxon>
        <taxon>Alveolata</taxon>
        <taxon>Dinophyceae</taxon>
        <taxon>Suessiales</taxon>
        <taxon>Symbiodiniaceae</taxon>
        <taxon>Cladocopium</taxon>
    </lineage>
</organism>
<evidence type="ECO:0000313" key="1">
    <source>
        <dbReference type="EMBL" id="CAI4008470.1"/>
    </source>
</evidence>
<keyword evidence="4" id="KW-1185">Reference proteome</keyword>
<dbReference type="EMBL" id="CAMXCT020005546">
    <property type="protein sequence ID" value="CAL1165998.1"/>
    <property type="molecule type" value="Genomic_DNA"/>
</dbReference>
<gene>
    <name evidence="1" type="ORF">C1SCF055_LOCUS33913</name>
    <name evidence="2" type="ORF">C1SCF055_LOCUS37669</name>
</gene>
<evidence type="ECO:0000313" key="4">
    <source>
        <dbReference type="Proteomes" id="UP001152797"/>
    </source>
</evidence>
<evidence type="ECO:0000313" key="3">
    <source>
        <dbReference type="EMBL" id="CAL1161845.1"/>
    </source>
</evidence>